<evidence type="ECO:0000256" key="3">
    <source>
        <dbReference type="ARBA" id="ARBA00023027"/>
    </source>
</evidence>
<keyword evidence="8" id="KW-1185">Reference proteome</keyword>
<dbReference type="InterPro" id="IPR003000">
    <property type="entry name" value="Sirtuin"/>
</dbReference>
<dbReference type="InterPro" id="IPR050134">
    <property type="entry name" value="NAD-dep_sirtuin_deacylases"/>
</dbReference>
<dbReference type="EMBL" id="SLWX01000007">
    <property type="protein sequence ID" value="TCO75740.1"/>
    <property type="molecule type" value="Genomic_DNA"/>
</dbReference>
<evidence type="ECO:0000313" key="8">
    <source>
        <dbReference type="Proteomes" id="UP000294980"/>
    </source>
</evidence>
<keyword evidence="4" id="KW-0479">Metal-binding</keyword>
<accession>A0A4V2SBJ1</accession>
<keyword evidence="3" id="KW-0520">NAD</keyword>
<comment type="caution">
    <text evidence="7">The sequence shown here is derived from an EMBL/GenBank/DDBJ whole genome shotgun (WGS) entry which is preliminary data.</text>
</comment>
<keyword evidence="2" id="KW-0808">Transferase</keyword>
<dbReference type="InterPro" id="IPR026591">
    <property type="entry name" value="Sirtuin_cat_small_dom_sf"/>
</dbReference>
<evidence type="ECO:0000259" key="6">
    <source>
        <dbReference type="PROSITE" id="PS50305"/>
    </source>
</evidence>
<feature type="compositionally biased region" description="Basic residues" evidence="5">
    <location>
        <begin position="303"/>
        <end position="312"/>
    </location>
</feature>
<dbReference type="Gene3D" id="3.30.1600.10">
    <property type="entry name" value="SIR2/SIRT2 'Small Domain"/>
    <property type="match status" value="1"/>
</dbReference>
<dbReference type="SUPFAM" id="SSF52467">
    <property type="entry name" value="DHS-like NAD/FAD-binding domain"/>
    <property type="match status" value="1"/>
</dbReference>
<sequence length="312" mass="34072">MQKPYHAPMESSMTSAQNALLDFFEAHPRLVVLTGAGISEGSGIPTYRDSNGNWLRNDPITHQEFTGCEQKRRRYWGRSLVGWPGVRDARPNAAHQALAALEHDSRIELLITQNVDRLHQRAGSRNVIDLHGRLDRVVCLGCRAFSHREIMQQRLERHNSHLRDLAADVRPDGDADLSMEQVTSVVVPACEACGGDLMPDVVFFGGSVPRERVAHCTDAIARADALLVIGSSLRVFSGYRFCRRAAEAGKPIAILNPGVTRADPLATLKLPHAAEGLLPALMTLLARSEAEGDSGPAGAHLKSTSHARTHKP</sequence>
<feature type="domain" description="Deacetylase sirtuin-type" evidence="6">
    <location>
        <begin position="9"/>
        <end position="284"/>
    </location>
</feature>
<feature type="binding site" evidence="4">
    <location>
        <position position="139"/>
    </location>
    <ligand>
        <name>Zn(2+)</name>
        <dbReference type="ChEBI" id="CHEBI:29105"/>
    </ligand>
</feature>
<evidence type="ECO:0000256" key="5">
    <source>
        <dbReference type="SAM" id="MobiDB-lite"/>
    </source>
</evidence>
<dbReference type="InterPro" id="IPR026590">
    <property type="entry name" value="Ssirtuin_cat_dom"/>
</dbReference>
<keyword evidence="4" id="KW-0862">Zinc</keyword>
<evidence type="ECO:0000256" key="4">
    <source>
        <dbReference type="PROSITE-ProRule" id="PRU00236"/>
    </source>
</evidence>
<dbReference type="EC" id="2.3.1.286" evidence="1"/>
<evidence type="ECO:0000313" key="7">
    <source>
        <dbReference type="EMBL" id="TCO75740.1"/>
    </source>
</evidence>
<protein>
    <recommendedName>
        <fullName evidence="1">protein acetyllysine N-acetyltransferase</fullName>
        <ecNumber evidence="1">2.3.1.286</ecNumber>
    </recommendedName>
</protein>
<feature type="active site" description="Proton acceptor" evidence="4">
    <location>
        <position position="131"/>
    </location>
</feature>
<dbReference type="PANTHER" id="PTHR11085:SF10">
    <property type="entry name" value="NAD-DEPENDENT PROTEIN DEACYLASE SIRTUIN-5, MITOCHONDRIAL-RELATED"/>
    <property type="match status" value="1"/>
</dbReference>
<reference evidence="7 8" key="1">
    <citation type="submission" date="2019-03" db="EMBL/GenBank/DDBJ databases">
        <title>Genomic Encyclopedia of Type Strains, Phase IV (KMG-IV): sequencing the most valuable type-strain genomes for metagenomic binning, comparative biology and taxonomic classification.</title>
        <authorList>
            <person name="Goeker M."/>
        </authorList>
    </citation>
    <scope>NUCLEOTIDE SEQUENCE [LARGE SCALE GENOMIC DNA]</scope>
    <source>
        <strain evidence="7 8">DSM 23344</strain>
    </source>
</reference>
<dbReference type="Pfam" id="PF02146">
    <property type="entry name" value="SIR2"/>
    <property type="match status" value="1"/>
</dbReference>
<dbReference type="InterPro" id="IPR029035">
    <property type="entry name" value="DHS-like_NAD/FAD-binding_dom"/>
</dbReference>
<dbReference type="Proteomes" id="UP000294980">
    <property type="component" value="Unassembled WGS sequence"/>
</dbReference>
<dbReference type="PANTHER" id="PTHR11085">
    <property type="entry name" value="NAD-DEPENDENT PROTEIN DEACYLASE SIRTUIN-5, MITOCHONDRIAL-RELATED"/>
    <property type="match status" value="1"/>
</dbReference>
<dbReference type="Gene3D" id="3.40.50.1220">
    <property type="entry name" value="TPP-binding domain"/>
    <property type="match status" value="1"/>
</dbReference>
<evidence type="ECO:0000256" key="1">
    <source>
        <dbReference type="ARBA" id="ARBA00012928"/>
    </source>
</evidence>
<feature type="region of interest" description="Disordered" evidence="5">
    <location>
        <begin position="291"/>
        <end position="312"/>
    </location>
</feature>
<name>A0A4V2SBJ1_9GAMM</name>
<dbReference type="PROSITE" id="PS50305">
    <property type="entry name" value="SIRTUIN"/>
    <property type="match status" value="1"/>
</dbReference>
<dbReference type="AlphaFoldDB" id="A0A4V2SBJ1"/>
<proteinExistence type="predicted"/>
<feature type="binding site" evidence="4">
    <location>
        <position position="190"/>
    </location>
    <ligand>
        <name>Zn(2+)</name>
        <dbReference type="ChEBI" id="CHEBI:29105"/>
    </ligand>
</feature>
<dbReference type="GO" id="GO:0046872">
    <property type="term" value="F:metal ion binding"/>
    <property type="evidence" value="ECO:0007669"/>
    <property type="project" value="UniProtKB-KW"/>
</dbReference>
<dbReference type="GO" id="GO:0070403">
    <property type="term" value="F:NAD+ binding"/>
    <property type="evidence" value="ECO:0007669"/>
    <property type="project" value="InterPro"/>
</dbReference>
<evidence type="ECO:0000256" key="2">
    <source>
        <dbReference type="ARBA" id="ARBA00022679"/>
    </source>
</evidence>
<feature type="binding site" evidence="4">
    <location>
        <position position="193"/>
    </location>
    <ligand>
        <name>Zn(2+)</name>
        <dbReference type="ChEBI" id="CHEBI:29105"/>
    </ligand>
</feature>
<dbReference type="GO" id="GO:0017136">
    <property type="term" value="F:histone deacetylase activity, NAD-dependent"/>
    <property type="evidence" value="ECO:0007669"/>
    <property type="project" value="TreeGrafter"/>
</dbReference>
<organism evidence="7 8">
    <name type="scientific">Chromatocurvus halotolerans</name>
    <dbReference type="NCBI Taxonomy" id="1132028"/>
    <lineage>
        <taxon>Bacteria</taxon>
        <taxon>Pseudomonadati</taxon>
        <taxon>Pseudomonadota</taxon>
        <taxon>Gammaproteobacteria</taxon>
        <taxon>Cellvibrionales</taxon>
        <taxon>Halieaceae</taxon>
        <taxon>Chromatocurvus</taxon>
    </lineage>
</organism>
<gene>
    <name evidence="7" type="ORF">EV688_107164</name>
</gene>
<feature type="binding site" evidence="4">
    <location>
        <position position="142"/>
    </location>
    <ligand>
        <name>Zn(2+)</name>
        <dbReference type="ChEBI" id="CHEBI:29105"/>
    </ligand>
</feature>
<dbReference type="NCBIfam" id="NF003738">
    <property type="entry name" value="PRK05333.1"/>
    <property type="match status" value="1"/>
</dbReference>